<reference evidence="2" key="1">
    <citation type="submission" date="2020-06" db="EMBL/GenBank/DDBJ databases">
        <title>Draft genome of Bugula neritina, a colonial animal packing powerful symbionts and potential medicines.</title>
        <authorList>
            <person name="Rayko M."/>
        </authorList>
    </citation>
    <scope>NUCLEOTIDE SEQUENCE [LARGE SCALE GENOMIC DNA]</scope>
    <source>
        <strain evidence="2">Kwan_BN1</strain>
    </source>
</reference>
<sequence>MLCFYFYRILDIAEKLIMSLKLALLLFFTAGFASGTTTQDPKTRFWVCYGDKAAYTNGECDAWCTKAQKVYDGCYYLNDLQKYRSCGQICNNKIKGSEDEEECRTHCPDYYRKQCRVKRDLPTTPPLTIPNSKNVLTTGQIMGIVVSLIALLAMIGMGINSSIKQHKSLKNYECVPTASNEVEAADGNIFSDEESLVHQSEPSTSTASRN</sequence>
<keyword evidence="3" id="KW-1185">Reference proteome</keyword>
<name>A0A7J7JEL5_BUGNE</name>
<dbReference type="AlphaFoldDB" id="A0A7J7JEL5"/>
<organism evidence="2 3">
    <name type="scientific">Bugula neritina</name>
    <name type="common">Brown bryozoan</name>
    <name type="synonym">Sertularia neritina</name>
    <dbReference type="NCBI Taxonomy" id="10212"/>
    <lineage>
        <taxon>Eukaryota</taxon>
        <taxon>Metazoa</taxon>
        <taxon>Spiralia</taxon>
        <taxon>Lophotrochozoa</taxon>
        <taxon>Bryozoa</taxon>
        <taxon>Gymnolaemata</taxon>
        <taxon>Cheilostomatida</taxon>
        <taxon>Flustrina</taxon>
        <taxon>Buguloidea</taxon>
        <taxon>Bugulidae</taxon>
        <taxon>Bugula</taxon>
    </lineage>
</organism>
<gene>
    <name evidence="2" type="ORF">EB796_017125</name>
</gene>
<evidence type="ECO:0000313" key="3">
    <source>
        <dbReference type="Proteomes" id="UP000593567"/>
    </source>
</evidence>
<dbReference type="EMBL" id="VXIV02002559">
    <property type="protein sequence ID" value="KAF6024565.1"/>
    <property type="molecule type" value="Genomic_DNA"/>
</dbReference>
<protein>
    <submittedName>
        <fullName evidence="2">Uncharacterized protein</fullName>
    </submittedName>
</protein>
<evidence type="ECO:0000313" key="2">
    <source>
        <dbReference type="EMBL" id="KAF6024565.1"/>
    </source>
</evidence>
<comment type="caution">
    <text evidence="2">The sequence shown here is derived from an EMBL/GenBank/DDBJ whole genome shotgun (WGS) entry which is preliminary data.</text>
</comment>
<keyword evidence="1" id="KW-1133">Transmembrane helix</keyword>
<evidence type="ECO:0000256" key="1">
    <source>
        <dbReference type="SAM" id="Phobius"/>
    </source>
</evidence>
<keyword evidence="1" id="KW-0472">Membrane</keyword>
<feature type="transmembrane region" description="Helical" evidence="1">
    <location>
        <begin position="141"/>
        <end position="160"/>
    </location>
</feature>
<proteinExistence type="predicted"/>
<dbReference type="Proteomes" id="UP000593567">
    <property type="component" value="Unassembled WGS sequence"/>
</dbReference>
<accession>A0A7J7JEL5</accession>
<keyword evidence="1" id="KW-0812">Transmembrane</keyword>